<protein>
    <submittedName>
        <fullName evidence="3">Uncharacterized protein</fullName>
    </submittedName>
</protein>
<evidence type="ECO:0000313" key="4">
    <source>
        <dbReference type="Proteomes" id="UP001515480"/>
    </source>
</evidence>
<keyword evidence="2" id="KW-0472">Membrane</keyword>
<organism evidence="3 4">
    <name type="scientific">Prymnesium parvum</name>
    <name type="common">Toxic golden alga</name>
    <dbReference type="NCBI Taxonomy" id="97485"/>
    <lineage>
        <taxon>Eukaryota</taxon>
        <taxon>Haptista</taxon>
        <taxon>Haptophyta</taxon>
        <taxon>Prymnesiophyceae</taxon>
        <taxon>Prymnesiales</taxon>
        <taxon>Prymnesiaceae</taxon>
        <taxon>Prymnesium</taxon>
    </lineage>
</organism>
<evidence type="ECO:0000256" key="2">
    <source>
        <dbReference type="SAM" id="Phobius"/>
    </source>
</evidence>
<dbReference type="PRINTS" id="PR01217">
    <property type="entry name" value="PRICHEXTENSN"/>
</dbReference>
<dbReference type="AlphaFoldDB" id="A0AB34IU77"/>
<feature type="compositionally biased region" description="Pro residues" evidence="1">
    <location>
        <begin position="135"/>
        <end position="213"/>
    </location>
</feature>
<dbReference type="EMBL" id="JBGBPQ010000018">
    <property type="protein sequence ID" value="KAL1507445.1"/>
    <property type="molecule type" value="Genomic_DNA"/>
</dbReference>
<feature type="region of interest" description="Disordered" evidence="1">
    <location>
        <begin position="135"/>
        <end position="218"/>
    </location>
</feature>
<feature type="transmembrane region" description="Helical" evidence="2">
    <location>
        <begin position="79"/>
        <end position="101"/>
    </location>
</feature>
<keyword evidence="2" id="KW-1133">Transmembrane helix</keyword>
<name>A0AB34IU77_PRYPA</name>
<keyword evidence="4" id="KW-1185">Reference proteome</keyword>
<feature type="region of interest" description="Disordered" evidence="1">
    <location>
        <begin position="1"/>
        <end position="32"/>
    </location>
</feature>
<reference evidence="3 4" key="1">
    <citation type="journal article" date="2024" name="Science">
        <title>Giant polyketide synthase enzymes in the biosynthesis of giant marine polyether toxins.</title>
        <authorList>
            <person name="Fallon T.R."/>
            <person name="Shende V.V."/>
            <person name="Wierzbicki I.H."/>
            <person name="Pendleton A.L."/>
            <person name="Watervoot N.F."/>
            <person name="Auber R.P."/>
            <person name="Gonzalez D.J."/>
            <person name="Wisecaver J.H."/>
            <person name="Moore B.S."/>
        </authorList>
    </citation>
    <scope>NUCLEOTIDE SEQUENCE [LARGE SCALE GENOMIC DNA]</scope>
    <source>
        <strain evidence="3 4">12B1</strain>
    </source>
</reference>
<accession>A0AB34IU77</accession>
<gene>
    <name evidence="3" type="ORF">AB1Y20_008283</name>
</gene>
<dbReference type="Proteomes" id="UP001515480">
    <property type="component" value="Unassembled WGS sequence"/>
</dbReference>
<evidence type="ECO:0000313" key="3">
    <source>
        <dbReference type="EMBL" id="KAL1507445.1"/>
    </source>
</evidence>
<proteinExistence type="predicted"/>
<keyword evidence="2" id="KW-0812">Transmembrane</keyword>
<sequence>MVRLGRADLPRQSSAKHAKLRAAPDDIDDPFEIPPVRKAATELLEPPREAMALEGSPLRVTVMAEPAGREEPPEPWRKLTGVMVVVGGALTAAGLIIALIFEDGSSLPEAYDATLTSLHESMAAIGILRAYSPPAAPPAAPPALPPPSPPSHPPPCPPPSPPSPPPPRAPPKVPASPSRPPAPPPPPCPHPPPLPPPPAPSPSPPPAQPPNYVAPPGFMDHEQCSALFADRGSRFHQLWAQEGWRVLNPGMTPCWGENGWQFFDDAWWGRRCKRNWFSGNQGNLGTHGPTDSRSTPHFTDRAPALLGFDTSIDELCHGDEGSQHGAACVQQNYNILSLYGTEVPYNLCRNLEWQVCAAKGELHGQRSKTIIFSFAPKKLRVDGGRYPLGSCNSYAPLGCESGYASGDIFYLEVCIYSRICGNRNSLWYLNAGEPWQCELKYFGGFKNLYENLLDQRWPDKRDEP</sequence>
<comment type="caution">
    <text evidence="3">The sequence shown here is derived from an EMBL/GenBank/DDBJ whole genome shotgun (WGS) entry which is preliminary data.</text>
</comment>
<evidence type="ECO:0000256" key="1">
    <source>
        <dbReference type="SAM" id="MobiDB-lite"/>
    </source>
</evidence>